<dbReference type="Gene3D" id="3.30.56.10">
    <property type="match status" value="2"/>
</dbReference>
<dbReference type="InterPro" id="IPR045864">
    <property type="entry name" value="aa-tRNA-synth_II/BPL/LPL"/>
</dbReference>
<comment type="caution">
    <text evidence="14">The sequence shown here is derived from an EMBL/GenBank/DDBJ whole genome shotgun (WGS) entry which is preliminary data.</text>
</comment>
<dbReference type="InterPro" id="IPR020825">
    <property type="entry name" value="Phe-tRNA_synthase-like_B3/B4"/>
</dbReference>
<comment type="catalytic activity">
    <reaction evidence="12">
        <text>tRNA(Phe) + L-phenylalanine + ATP = L-phenylalanyl-tRNA(Phe) + AMP + diphosphate + H(+)</text>
        <dbReference type="Rhea" id="RHEA:19413"/>
        <dbReference type="Rhea" id="RHEA-COMP:9668"/>
        <dbReference type="Rhea" id="RHEA-COMP:9699"/>
        <dbReference type="ChEBI" id="CHEBI:15378"/>
        <dbReference type="ChEBI" id="CHEBI:30616"/>
        <dbReference type="ChEBI" id="CHEBI:33019"/>
        <dbReference type="ChEBI" id="CHEBI:58095"/>
        <dbReference type="ChEBI" id="CHEBI:78442"/>
        <dbReference type="ChEBI" id="CHEBI:78531"/>
        <dbReference type="ChEBI" id="CHEBI:456215"/>
        <dbReference type="EC" id="6.1.1.20"/>
    </reaction>
</comment>
<evidence type="ECO:0000313" key="15">
    <source>
        <dbReference type="Proteomes" id="UP001466331"/>
    </source>
</evidence>
<keyword evidence="15" id="KW-1185">Reference proteome</keyword>
<feature type="binding site" evidence="12">
    <location>
        <position position="350"/>
    </location>
    <ligand>
        <name>Mg(2+)</name>
        <dbReference type="ChEBI" id="CHEBI:18420"/>
        <note>shared with alpha subunit</note>
    </ligand>
</feature>
<dbReference type="PROSITE" id="PS51483">
    <property type="entry name" value="B5"/>
    <property type="match status" value="1"/>
</dbReference>
<evidence type="ECO:0000256" key="5">
    <source>
        <dbReference type="ARBA" id="ARBA00022598"/>
    </source>
</evidence>
<protein>
    <recommendedName>
        <fullName evidence="12">Phenylalanine--tRNA ligase beta subunit</fullName>
        <ecNumber evidence="12">6.1.1.20</ecNumber>
    </recommendedName>
    <alternativeName>
        <fullName evidence="12">Phenylalanyl-tRNA synthetase beta subunit</fullName>
        <shortName evidence="12">PheRS</shortName>
    </alternativeName>
</protein>
<feature type="binding site" evidence="12">
    <location>
        <position position="347"/>
    </location>
    <ligand>
        <name>Mg(2+)</name>
        <dbReference type="ChEBI" id="CHEBI:18420"/>
        <note>shared with alpha subunit</note>
    </ligand>
</feature>
<dbReference type="InterPro" id="IPR022918">
    <property type="entry name" value="Phe_tRNA_ligase_beta2_arc"/>
</dbReference>
<keyword evidence="11 12" id="KW-0030">Aminoacyl-tRNA synthetase</keyword>
<evidence type="ECO:0000256" key="9">
    <source>
        <dbReference type="ARBA" id="ARBA00022842"/>
    </source>
</evidence>
<dbReference type="HAMAP" id="MF_00284">
    <property type="entry name" value="Phe_tRNA_synth_beta2"/>
    <property type="match status" value="1"/>
</dbReference>
<dbReference type="PANTHER" id="PTHR10947:SF0">
    <property type="entry name" value="PHENYLALANINE--TRNA LIGASE BETA SUBUNIT"/>
    <property type="match status" value="1"/>
</dbReference>
<dbReference type="Proteomes" id="UP001466331">
    <property type="component" value="Unassembled WGS sequence"/>
</dbReference>
<dbReference type="InterPro" id="IPR005146">
    <property type="entry name" value="B3/B4_tRNA-bd"/>
</dbReference>
<dbReference type="SUPFAM" id="SSF46955">
    <property type="entry name" value="Putative DNA-binding domain"/>
    <property type="match status" value="2"/>
</dbReference>
<keyword evidence="8 12" id="KW-0067">ATP-binding</keyword>
<keyword evidence="6 12" id="KW-0479">Metal-binding</keyword>
<evidence type="ECO:0000256" key="3">
    <source>
        <dbReference type="ARBA" id="ARBA00007438"/>
    </source>
</evidence>
<dbReference type="Pfam" id="PF17759">
    <property type="entry name" value="tRNA_synthFbeta"/>
    <property type="match status" value="1"/>
</dbReference>
<dbReference type="SMART" id="SM00874">
    <property type="entry name" value="B5"/>
    <property type="match status" value="1"/>
</dbReference>
<dbReference type="RefSeq" id="WP_420068563.1">
    <property type="nucleotide sequence ID" value="NZ_JBCHKQ010000001.1"/>
</dbReference>
<name>A0ABU9UAU9_9SPIR</name>
<feature type="binding site" evidence="12">
    <location>
        <position position="351"/>
    </location>
    <ligand>
        <name>Mg(2+)</name>
        <dbReference type="ChEBI" id="CHEBI:18420"/>
        <note>shared with alpha subunit</note>
    </ligand>
</feature>
<dbReference type="InterPro" id="IPR045060">
    <property type="entry name" value="Phe-tRNA-ligase_IIc_bsu"/>
</dbReference>
<dbReference type="NCBIfam" id="TIGR00471">
    <property type="entry name" value="pheT_arch"/>
    <property type="match status" value="1"/>
</dbReference>
<evidence type="ECO:0000256" key="11">
    <source>
        <dbReference type="ARBA" id="ARBA00023146"/>
    </source>
</evidence>
<comment type="subunit">
    <text evidence="12">Tetramer of two alpha and two beta subunits.</text>
</comment>
<keyword evidence="10 12" id="KW-0648">Protein biosynthesis</keyword>
<evidence type="ECO:0000256" key="12">
    <source>
        <dbReference type="HAMAP-Rule" id="MF_00284"/>
    </source>
</evidence>
<sequence length="566" mass="63849">MPKIEISQKKLYSELGKKLSLTELEDILTVAKAELDGLDEEEGLLKIELNDTNRPDLWSTYGLARQILSYWTKTSSKYDFIKPYNEKQDTGERVIEVSEELKNIRPYIAGFVIKGEPIDDDMLREIIQMQEKLCWNYGQKRKSIAMGVYRADMLRYPVKYIAADPDATQFVPLGMDKKLSLKKILEEHPKGQDFGWILDGFKKYPFLTDSQGEVLSFPPIINSARLGAVEIGDSNLFIELTGLDIKTLALACNIVACDLHDAGFEILPVTVKYPYDTPLGREVSTPCYFQEEISIDIGSVKKLLGQEFKTPEIGESLEKMGLEYKIEKDLITVKPPVYRNDFLHPVDIAEDIMIGYGINNFVPEMPRDFTVGRLSEAEEYNRQVKKIMIGLGFQEMIFNYLGSRKDYIEKMCTDDKNVIQVANPMSENYEFVRPSILPSLLAAEAASGNAVYPHNIFETGKTAVKNAEDPYGSITINSLGFLSADAKADFNLVSSQVSALLFYLSIDYRLEEYTDPRFIPGRCAIIKAGNANIGIMGEIHPQVLENWGISMPCTACEINLDIINKN</sequence>
<keyword evidence="7 12" id="KW-0547">Nucleotide-binding</keyword>
<dbReference type="Gene3D" id="3.30.930.10">
    <property type="entry name" value="Bira Bifunctional Protein, Domain 2"/>
    <property type="match status" value="1"/>
</dbReference>
<reference evidence="14 15" key="1">
    <citation type="submission" date="2024-03" db="EMBL/GenBank/DDBJ databases">
        <title>Ignisphaera cupida sp. nov., a hyperthermophilic hydrolytic archaeon from a hot spring of Kamchatka, and proposal of Ignisphaeraceae fam. nov.</title>
        <authorList>
            <person name="Podosokorskaya O.A."/>
            <person name="Elcheninov A.G."/>
            <person name="Maltseva A.I."/>
            <person name="Zayulina K.S."/>
            <person name="Novikov A."/>
            <person name="Merkel A.Y."/>
        </authorList>
    </citation>
    <scope>NUCLEOTIDE SEQUENCE [LARGE SCALE GENOMIC DNA]</scope>
    <source>
        <strain evidence="14 15">38H-sp</strain>
    </source>
</reference>
<evidence type="ECO:0000256" key="6">
    <source>
        <dbReference type="ARBA" id="ARBA00022723"/>
    </source>
</evidence>
<dbReference type="SMART" id="SM00873">
    <property type="entry name" value="B3_4"/>
    <property type="match status" value="1"/>
</dbReference>
<dbReference type="PANTHER" id="PTHR10947">
    <property type="entry name" value="PHENYLALANYL-TRNA SYNTHETASE BETA CHAIN AND LEUCINE-RICH REPEAT-CONTAINING PROTEIN 47"/>
    <property type="match status" value="1"/>
</dbReference>
<dbReference type="EC" id="6.1.1.20" evidence="12"/>
<proteinExistence type="inferred from homology"/>
<evidence type="ECO:0000256" key="7">
    <source>
        <dbReference type="ARBA" id="ARBA00022741"/>
    </source>
</evidence>
<evidence type="ECO:0000259" key="13">
    <source>
        <dbReference type="PROSITE" id="PS51483"/>
    </source>
</evidence>
<evidence type="ECO:0000256" key="8">
    <source>
        <dbReference type="ARBA" id="ARBA00022840"/>
    </source>
</evidence>
<evidence type="ECO:0000256" key="1">
    <source>
        <dbReference type="ARBA" id="ARBA00001946"/>
    </source>
</evidence>
<evidence type="ECO:0000256" key="10">
    <source>
        <dbReference type="ARBA" id="ARBA00022917"/>
    </source>
</evidence>
<feature type="binding site" evidence="12">
    <location>
        <position position="341"/>
    </location>
    <ligand>
        <name>Mg(2+)</name>
        <dbReference type="ChEBI" id="CHEBI:18420"/>
        <note>shared with alpha subunit</note>
    </ligand>
</feature>
<comment type="similarity">
    <text evidence="3 12">Belongs to the phenylalanyl-tRNA synthetase beta subunit family. Type 2 subfamily.</text>
</comment>
<dbReference type="Pfam" id="PF03484">
    <property type="entry name" value="B5"/>
    <property type="match status" value="1"/>
</dbReference>
<dbReference type="CDD" id="cd00769">
    <property type="entry name" value="PheRS_beta_core"/>
    <property type="match status" value="1"/>
</dbReference>
<accession>A0ABU9UAU9</accession>
<dbReference type="Gene3D" id="3.50.40.10">
    <property type="entry name" value="Phenylalanyl-trna Synthetase, Chain B, domain 3"/>
    <property type="match status" value="1"/>
</dbReference>
<evidence type="ECO:0000256" key="4">
    <source>
        <dbReference type="ARBA" id="ARBA00022490"/>
    </source>
</evidence>
<feature type="domain" description="B5" evidence="13">
    <location>
        <begin position="288"/>
        <end position="363"/>
    </location>
</feature>
<keyword evidence="5 12" id="KW-0436">Ligase</keyword>
<dbReference type="InterPro" id="IPR041616">
    <property type="entry name" value="PheRS_beta_core"/>
</dbReference>
<gene>
    <name evidence="12 14" type="primary">pheT</name>
    <name evidence="14" type="ORF">WKV44_00975</name>
</gene>
<organism evidence="14 15">
    <name type="scientific">Rarispira pelagica</name>
    <dbReference type="NCBI Taxonomy" id="3141764"/>
    <lineage>
        <taxon>Bacteria</taxon>
        <taxon>Pseudomonadati</taxon>
        <taxon>Spirochaetota</taxon>
        <taxon>Spirochaetia</taxon>
        <taxon>Winmispirales</taxon>
        <taxon>Winmispiraceae</taxon>
        <taxon>Rarispira</taxon>
    </lineage>
</organism>
<dbReference type="EMBL" id="JBCHKQ010000001">
    <property type="protein sequence ID" value="MEM5947110.1"/>
    <property type="molecule type" value="Genomic_DNA"/>
</dbReference>
<dbReference type="InterPro" id="IPR004531">
    <property type="entry name" value="Phe-tRNA-synth_IIc_bsu_arc_euk"/>
</dbReference>
<dbReference type="InterPro" id="IPR005147">
    <property type="entry name" value="tRNA_synthase_B5-dom"/>
</dbReference>
<dbReference type="GO" id="GO:0004826">
    <property type="term" value="F:phenylalanine-tRNA ligase activity"/>
    <property type="evidence" value="ECO:0007669"/>
    <property type="project" value="UniProtKB-EC"/>
</dbReference>
<comment type="cofactor">
    <cofactor evidence="1 12">
        <name>Mg(2+)</name>
        <dbReference type="ChEBI" id="CHEBI:18420"/>
    </cofactor>
</comment>
<keyword evidence="4 12" id="KW-0963">Cytoplasm</keyword>
<evidence type="ECO:0000313" key="14">
    <source>
        <dbReference type="EMBL" id="MEM5947110.1"/>
    </source>
</evidence>
<dbReference type="SUPFAM" id="SSF55681">
    <property type="entry name" value="Class II aaRS and biotin synthetases"/>
    <property type="match status" value="1"/>
</dbReference>
<dbReference type="InterPro" id="IPR009061">
    <property type="entry name" value="DNA-bd_dom_put_sf"/>
</dbReference>
<keyword evidence="9 12" id="KW-0460">Magnesium</keyword>
<comment type="subcellular location">
    <subcellularLocation>
        <location evidence="2 12">Cytoplasm</location>
    </subcellularLocation>
</comment>
<evidence type="ECO:0000256" key="2">
    <source>
        <dbReference type="ARBA" id="ARBA00004496"/>
    </source>
</evidence>